<protein>
    <submittedName>
        <fullName evidence="1">Uncharacterized protein</fullName>
    </submittedName>
</protein>
<proteinExistence type="predicted"/>
<dbReference type="Proteomes" id="UP000621266">
    <property type="component" value="Unassembled WGS sequence"/>
</dbReference>
<dbReference type="EMBL" id="WHPN01000262">
    <property type="protein sequence ID" value="KAF4408825.1"/>
    <property type="molecule type" value="Genomic_DNA"/>
</dbReference>
<comment type="caution">
    <text evidence="1">The sequence shown here is derived from an EMBL/GenBank/DDBJ whole genome shotgun (WGS) entry which is preliminary data.</text>
</comment>
<keyword evidence="2" id="KW-1185">Reference proteome</keyword>
<gene>
    <name evidence="1" type="ORF">GCU69_12315</name>
</gene>
<name>A0ABQ7FJ38_9ACTN</name>
<dbReference type="RefSeq" id="WP_156206013.1">
    <property type="nucleotide sequence ID" value="NZ_WHPN01000262.1"/>
</dbReference>
<evidence type="ECO:0000313" key="1">
    <source>
        <dbReference type="EMBL" id="KAF4408825.1"/>
    </source>
</evidence>
<evidence type="ECO:0000313" key="2">
    <source>
        <dbReference type="Proteomes" id="UP000621266"/>
    </source>
</evidence>
<reference evidence="1 2" key="1">
    <citation type="submission" date="2019-10" db="EMBL/GenBank/DDBJ databases">
        <title>Streptomyces tenebrisbrunneis sp.nov., an endogenous actinomycete isolated from of Lycium ruthenicum.</title>
        <authorList>
            <person name="Ma L."/>
        </authorList>
    </citation>
    <scope>NUCLEOTIDE SEQUENCE [LARGE SCALE GENOMIC DNA]</scope>
    <source>
        <strain evidence="1 2">TRM 66187</strain>
    </source>
</reference>
<sequence length="74" mass="8494">MHSDIHLHLHRLRAAELRHEARTAARPDRRPHAARPRPHAPLLALRHRLGWALVEAGLRLVQPAGRRIARRALP</sequence>
<accession>A0ABQ7FJ38</accession>
<organism evidence="1 2">
    <name type="scientific">Streptomyces lycii</name>
    <dbReference type="NCBI Taxonomy" id="2654337"/>
    <lineage>
        <taxon>Bacteria</taxon>
        <taxon>Bacillati</taxon>
        <taxon>Actinomycetota</taxon>
        <taxon>Actinomycetes</taxon>
        <taxon>Kitasatosporales</taxon>
        <taxon>Streptomycetaceae</taxon>
        <taxon>Streptomyces</taxon>
    </lineage>
</organism>